<dbReference type="InterPro" id="IPR011426">
    <property type="entry name" value="CamS"/>
</dbReference>
<dbReference type="Proteomes" id="UP001595733">
    <property type="component" value="Unassembled WGS sequence"/>
</dbReference>
<proteinExistence type="predicted"/>
<dbReference type="CDD" id="cd13440">
    <property type="entry name" value="CamS_repeat_2"/>
    <property type="match status" value="1"/>
</dbReference>
<dbReference type="RefSeq" id="WP_378142318.1">
    <property type="nucleotide sequence ID" value="NZ_JBHSEF010000024.1"/>
</dbReference>
<evidence type="ECO:0000256" key="1">
    <source>
        <dbReference type="SAM" id="SignalP"/>
    </source>
</evidence>
<evidence type="ECO:0000313" key="2">
    <source>
        <dbReference type="EMBL" id="MFC4355758.1"/>
    </source>
</evidence>
<feature type="chain" id="PRO_5047224870" evidence="1">
    <location>
        <begin position="24"/>
        <end position="374"/>
    </location>
</feature>
<protein>
    <submittedName>
        <fullName evidence="2">CamS family sex pheromone protein</fullName>
    </submittedName>
</protein>
<feature type="signal peptide" evidence="1">
    <location>
        <begin position="1"/>
        <end position="23"/>
    </location>
</feature>
<dbReference type="Pfam" id="PF07537">
    <property type="entry name" value="CamS"/>
    <property type="match status" value="1"/>
</dbReference>
<reference evidence="3" key="1">
    <citation type="journal article" date="2019" name="Int. J. Syst. Evol. Microbiol.">
        <title>The Global Catalogue of Microorganisms (GCM) 10K type strain sequencing project: providing services to taxonomists for standard genome sequencing and annotation.</title>
        <authorList>
            <consortium name="The Broad Institute Genomics Platform"/>
            <consortium name="The Broad Institute Genome Sequencing Center for Infectious Disease"/>
            <person name="Wu L."/>
            <person name="Ma J."/>
        </authorList>
    </citation>
    <scope>NUCLEOTIDE SEQUENCE [LARGE SCALE GENOMIC DNA]</scope>
    <source>
        <strain evidence="3">CCUG 50353</strain>
    </source>
</reference>
<keyword evidence="1" id="KW-0732">Signal</keyword>
<gene>
    <name evidence="2" type="ORF">ACFO0S_11910</name>
</gene>
<dbReference type="PIRSF" id="PIRSF012509">
    <property type="entry name" value="CamS"/>
    <property type="match status" value="1"/>
</dbReference>
<accession>A0ABV8UYY7</accession>
<evidence type="ECO:0000313" key="3">
    <source>
        <dbReference type="Proteomes" id="UP001595733"/>
    </source>
</evidence>
<comment type="caution">
    <text evidence="2">The sequence shown here is derived from an EMBL/GenBank/DDBJ whole genome shotgun (WGS) entry which is preliminary data.</text>
</comment>
<dbReference type="EMBL" id="JBHSEF010000024">
    <property type="protein sequence ID" value="MFC4355758.1"/>
    <property type="molecule type" value="Genomic_DNA"/>
</dbReference>
<organism evidence="2 3">
    <name type="scientific">Chryseomicrobium palamuruense</name>
    <dbReference type="NCBI Taxonomy" id="682973"/>
    <lineage>
        <taxon>Bacteria</taxon>
        <taxon>Bacillati</taxon>
        <taxon>Bacillota</taxon>
        <taxon>Bacilli</taxon>
        <taxon>Bacillales</taxon>
        <taxon>Caryophanaceae</taxon>
        <taxon>Chryseomicrobium</taxon>
    </lineage>
</organism>
<dbReference type="Gene3D" id="3.10.570.10">
    <property type="entry name" value="sex pheromone staph- cam373 precursor domain"/>
    <property type="match status" value="1"/>
</dbReference>
<dbReference type="PROSITE" id="PS51257">
    <property type="entry name" value="PROKAR_LIPOPROTEIN"/>
    <property type="match status" value="1"/>
</dbReference>
<sequence length="374" mass="41945">MKRKGWLALAALLVLTGCTPNQTQEEVVQDPAESEARTVVLPSVRLDETYYSTILPYAESKSRGLVVSNMATKYDVVEVEKGLMRLSQNEFPTDQYYFQEGQYLDRSTISSWLARSNQTEAGLNPDDQGLTGREKATQAPVYLTHIVEQNYLVREGNTMKLGGVSIGLALNSIYYYTEVDYGPVFEQPLSDDQITENGRRIANEIVTRMRAMPGLAEVPITVGLFKQNSRNAIVPGTYFSYGVADNGGTVSNWAPINEQYVTFPTSNAVEQYRDMDTAFRNFKYNVETYFPNYTSVIGTGFYRDSVLQKLTITIPIQFFGEAEIIGFTQYVAGLLNTSFVADLPVEVNITSIEGEQALIKREANEETPFVHIYE</sequence>
<dbReference type="CDD" id="cd13441">
    <property type="entry name" value="CamS_repeat_1"/>
    <property type="match status" value="1"/>
</dbReference>
<name>A0ABV8UYY7_9BACL</name>
<keyword evidence="3" id="KW-1185">Reference proteome</keyword>